<dbReference type="FunFam" id="1.10.10.60:FF:000077">
    <property type="entry name" value="MYB transcription factor"/>
    <property type="match status" value="1"/>
</dbReference>
<comment type="subcellular location">
    <subcellularLocation>
        <location evidence="1">Nucleus</location>
    </subcellularLocation>
</comment>
<evidence type="ECO:0000313" key="12">
    <source>
        <dbReference type="EMBL" id="OTF99951.1"/>
    </source>
</evidence>
<keyword evidence="12" id="KW-0371">Homeobox</keyword>
<keyword evidence="2" id="KW-0677">Repeat</keyword>
<dbReference type="SMART" id="SM00717">
    <property type="entry name" value="SANT"/>
    <property type="match status" value="2"/>
</dbReference>
<dbReference type="AlphaFoldDB" id="A0A251SN37"/>
<dbReference type="InParanoid" id="A0A251SN37"/>
<dbReference type="PROSITE" id="PS50090">
    <property type="entry name" value="MYB_LIKE"/>
    <property type="match status" value="2"/>
</dbReference>
<dbReference type="PROSITE" id="PS51294">
    <property type="entry name" value="HTH_MYB"/>
    <property type="match status" value="2"/>
</dbReference>
<dbReference type="FunCoup" id="A0A251SN37">
    <property type="interactions" value="3"/>
</dbReference>
<reference evidence="11 13" key="1">
    <citation type="journal article" date="2017" name="Nature">
        <title>The sunflower genome provides insights into oil metabolism, flowering and Asterid evolution.</title>
        <authorList>
            <person name="Badouin H."/>
            <person name="Gouzy J."/>
            <person name="Grassa C.J."/>
            <person name="Murat F."/>
            <person name="Staton S.E."/>
            <person name="Cottret L."/>
            <person name="Lelandais-Briere C."/>
            <person name="Owens G.L."/>
            <person name="Carrere S."/>
            <person name="Mayjonade B."/>
            <person name="Legrand L."/>
            <person name="Gill N."/>
            <person name="Kane N.C."/>
            <person name="Bowers J.E."/>
            <person name="Hubner S."/>
            <person name="Bellec A."/>
            <person name="Berard A."/>
            <person name="Berges H."/>
            <person name="Blanchet N."/>
            <person name="Boniface M.C."/>
            <person name="Brunel D."/>
            <person name="Catrice O."/>
            <person name="Chaidir N."/>
            <person name="Claudel C."/>
            <person name="Donnadieu C."/>
            <person name="Faraut T."/>
            <person name="Fievet G."/>
            <person name="Helmstetter N."/>
            <person name="King M."/>
            <person name="Knapp S.J."/>
            <person name="Lai Z."/>
            <person name="Le Paslier M.C."/>
            <person name="Lippi Y."/>
            <person name="Lorenzon L."/>
            <person name="Mandel J.R."/>
            <person name="Marage G."/>
            <person name="Marchand G."/>
            <person name="Marquand E."/>
            <person name="Bret-Mestries E."/>
            <person name="Morien E."/>
            <person name="Nambeesan S."/>
            <person name="Nguyen T."/>
            <person name="Pegot-Espagnet P."/>
            <person name="Pouilly N."/>
            <person name="Raftis F."/>
            <person name="Sallet E."/>
            <person name="Schiex T."/>
            <person name="Thomas J."/>
            <person name="Vandecasteele C."/>
            <person name="Vares D."/>
            <person name="Vear F."/>
            <person name="Vautrin S."/>
            <person name="Crespi M."/>
            <person name="Mangin B."/>
            <person name="Burke J.M."/>
            <person name="Salse J."/>
            <person name="Munos S."/>
            <person name="Vincourt P."/>
            <person name="Rieseberg L.H."/>
            <person name="Langlade N.B."/>
        </authorList>
    </citation>
    <scope>NUCLEOTIDE SEQUENCE [LARGE SCALE GENOMIC DNA]</scope>
    <source>
        <strain evidence="13">cv. SF193</strain>
        <tissue evidence="11">Leaves</tissue>
    </source>
</reference>
<dbReference type="GO" id="GO:0005634">
    <property type="term" value="C:nucleus"/>
    <property type="evidence" value="ECO:0000318"/>
    <property type="project" value="GO_Central"/>
</dbReference>
<dbReference type="EMBL" id="CM007903">
    <property type="protein sequence ID" value="OTF99951.1"/>
    <property type="molecule type" value="Genomic_DNA"/>
</dbReference>
<dbReference type="InterPro" id="IPR051953">
    <property type="entry name" value="Plant_SW-associated_TFs"/>
</dbReference>
<evidence type="ECO:0000259" key="10">
    <source>
        <dbReference type="PROSITE" id="PS51294"/>
    </source>
</evidence>
<evidence type="ECO:0000313" key="13">
    <source>
        <dbReference type="Proteomes" id="UP000215914"/>
    </source>
</evidence>
<name>A0A251SN37_HELAN</name>
<feature type="region of interest" description="Disordered" evidence="8">
    <location>
        <begin position="186"/>
        <end position="226"/>
    </location>
</feature>
<evidence type="ECO:0000256" key="4">
    <source>
        <dbReference type="ARBA" id="ARBA00023125"/>
    </source>
</evidence>
<dbReference type="GO" id="GO:0000976">
    <property type="term" value="F:transcription cis-regulatory region binding"/>
    <property type="evidence" value="ECO:0000318"/>
    <property type="project" value="GO_Central"/>
</dbReference>
<gene>
    <name evidence="12" type="ORF">HannXRQ_Chr14g0462191</name>
    <name evidence="11" type="ORF">HanXRQr2_Chr14g0669731</name>
</gene>
<reference evidence="12" key="2">
    <citation type="submission" date="2017-02" db="EMBL/GenBank/DDBJ databases">
        <title>Sunflower complete genome.</title>
        <authorList>
            <person name="Langlade N."/>
            <person name="Munos S."/>
        </authorList>
    </citation>
    <scope>NUCLEOTIDE SEQUENCE [LARGE SCALE GENOMIC DNA]</scope>
    <source>
        <tissue evidence="12">Leaves</tissue>
    </source>
</reference>
<keyword evidence="4 12" id="KW-0238">DNA-binding</keyword>
<dbReference type="InterPro" id="IPR009057">
    <property type="entry name" value="Homeodomain-like_sf"/>
</dbReference>
<keyword evidence="7" id="KW-0539">Nucleus</keyword>
<feature type="domain" description="HTH myb-type" evidence="10">
    <location>
        <begin position="1"/>
        <end position="53"/>
    </location>
</feature>
<evidence type="ECO:0000256" key="6">
    <source>
        <dbReference type="ARBA" id="ARBA00023163"/>
    </source>
</evidence>
<dbReference type="CDD" id="cd00167">
    <property type="entry name" value="SANT"/>
    <property type="match status" value="2"/>
</dbReference>
<evidence type="ECO:0000259" key="9">
    <source>
        <dbReference type="PROSITE" id="PS50090"/>
    </source>
</evidence>
<dbReference type="Pfam" id="PF00249">
    <property type="entry name" value="Myb_DNA-binding"/>
    <property type="match status" value="2"/>
</dbReference>
<feature type="domain" description="Myb-like" evidence="9">
    <location>
        <begin position="1"/>
        <end position="53"/>
    </location>
</feature>
<feature type="domain" description="Myb-like" evidence="9">
    <location>
        <begin position="54"/>
        <end position="104"/>
    </location>
</feature>
<protein>
    <submittedName>
        <fullName evidence="12">Putative homeodomain-like protein</fullName>
    </submittedName>
    <submittedName>
        <fullName evidence="11">Transcription factor MYB family</fullName>
    </submittedName>
</protein>
<evidence type="ECO:0000256" key="8">
    <source>
        <dbReference type="SAM" id="MobiDB-lite"/>
    </source>
</evidence>
<dbReference type="Gene3D" id="1.10.10.60">
    <property type="entry name" value="Homeodomain-like"/>
    <property type="match status" value="2"/>
</dbReference>
<dbReference type="OMA" id="TEMSQFI"/>
<feature type="domain" description="HTH myb-type" evidence="10">
    <location>
        <begin position="54"/>
        <end position="108"/>
    </location>
</feature>
<dbReference type="Gramene" id="mRNA:HanXRQr2_Chr14g0669731">
    <property type="protein sequence ID" value="mRNA:HanXRQr2_Chr14g0669731"/>
    <property type="gene ID" value="HanXRQr2_Chr14g0669731"/>
</dbReference>
<dbReference type="GO" id="GO:0006355">
    <property type="term" value="P:regulation of DNA-templated transcription"/>
    <property type="evidence" value="ECO:0000318"/>
    <property type="project" value="GO_Central"/>
</dbReference>
<keyword evidence="13" id="KW-1185">Reference proteome</keyword>
<evidence type="ECO:0000256" key="7">
    <source>
        <dbReference type="ARBA" id="ARBA00023242"/>
    </source>
</evidence>
<keyword evidence="3" id="KW-0805">Transcription regulation</keyword>
<organism evidence="12 13">
    <name type="scientific">Helianthus annuus</name>
    <name type="common">Common sunflower</name>
    <dbReference type="NCBI Taxonomy" id="4232"/>
    <lineage>
        <taxon>Eukaryota</taxon>
        <taxon>Viridiplantae</taxon>
        <taxon>Streptophyta</taxon>
        <taxon>Embryophyta</taxon>
        <taxon>Tracheophyta</taxon>
        <taxon>Spermatophyta</taxon>
        <taxon>Magnoliopsida</taxon>
        <taxon>eudicotyledons</taxon>
        <taxon>Gunneridae</taxon>
        <taxon>Pentapetalae</taxon>
        <taxon>asterids</taxon>
        <taxon>campanulids</taxon>
        <taxon>Asterales</taxon>
        <taxon>Asteraceae</taxon>
        <taxon>Asteroideae</taxon>
        <taxon>Heliantheae alliance</taxon>
        <taxon>Heliantheae</taxon>
        <taxon>Helianthus</taxon>
    </lineage>
</organism>
<dbReference type="Proteomes" id="UP000215914">
    <property type="component" value="Chromosome 14"/>
</dbReference>
<keyword evidence="5" id="KW-0010">Activator</keyword>
<feature type="compositionally biased region" description="Polar residues" evidence="8">
    <location>
        <begin position="208"/>
        <end position="226"/>
    </location>
</feature>
<dbReference type="GO" id="GO:0045893">
    <property type="term" value="P:positive regulation of DNA-templated transcription"/>
    <property type="evidence" value="ECO:0007669"/>
    <property type="project" value="UniProtKB-ARBA"/>
</dbReference>
<dbReference type="EMBL" id="MNCJ02000329">
    <property type="protein sequence ID" value="KAF5771361.1"/>
    <property type="molecule type" value="Genomic_DNA"/>
</dbReference>
<evidence type="ECO:0000256" key="5">
    <source>
        <dbReference type="ARBA" id="ARBA00023159"/>
    </source>
</evidence>
<proteinExistence type="predicted"/>
<feature type="compositionally biased region" description="Polar residues" evidence="8">
    <location>
        <begin position="186"/>
        <end position="200"/>
    </location>
</feature>
<dbReference type="InterPro" id="IPR017930">
    <property type="entry name" value="Myb_dom"/>
</dbReference>
<sequence length="255" mass="29036">MTKHKKGLWSPDEDQKLTHYVMNYGHGCWSSVPVNAGLERNGKSCRLRWINYLRPGLKRGAFSSQEEETILTLHALLGNKWSQMSRHLPGRTDNEIKNYWHSRLKKKVAKSAHLHLQVNPKLDCTNTNTNMTSTKASSSCLNTSNFTSSSSAHMVQSVPLVSHIRNLPKLLFADWISLDEFQDMSSGQPLSHDSNNQLSTMEHEWQHNKGSTESSQNSKCLDSGSTENVLHTQETIDQMFEFNDGDFDIDSFMYM</sequence>
<dbReference type="PANTHER" id="PTHR47997">
    <property type="entry name" value="MYB DOMAIN PROTEIN 55"/>
    <property type="match status" value="1"/>
</dbReference>
<reference evidence="11" key="3">
    <citation type="submission" date="2020-06" db="EMBL/GenBank/DDBJ databases">
        <title>Helianthus annuus Genome sequencing and assembly Release 2.</title>
        <authorList>
            <person name="Gouzy J."/>
            <person name="Langlade N."/>
            <person name="Munos S."/>
        </authorList>
    </citation>
    <scope>NUCLEOTIDE SEQUENCE</scope>
    <source>
        <tissue evidence="11">Leaves</tissue>
    </source>
</reference>
<dbReference type="InterPro" id="IPR001005">
    <property type="entry name" value="SANT/Myb"/>
</dbReference>
<evidence type="ECO:0000256" key="2">
    <source>
        <dbReference type="ARBA" id="ARBA00022737"/>
    </source>
</evidence>
<dbReference type="PANTHER" id="PTHR47997:SF11">
    <property type="entry name" value="TRANSCRIPTION FACTOR LAF1"/>
    <property type="match status" value="1"/>
</dbReference>
<keyword evidence="6" id="KW-0804">Transcription</keyword>
<dbReference type="SUPFAM" id="SSF46689">
    <property type="entry name" value="Homeodomain-like"/>
    <property type="match status" value="1"/>
</dbReference>
<evidence type="ECO:0000313" key="11">
    <source>
        <dbReference type="EMBL" id="KAF5771361.1"/>
    </source>
</evidence>
<dbReference type="OrthoDB" id="2143914at2759"/>
<evidence type="ECO:0000256" key="3">
    <source>
        <dbReference type="ARBA" id="ARBA00023015"/>
    </source>
</evidence>
<accession>A0A251SN37</accession>
<evidence type="ECO:0000256" key="1">
    <source>
        <dbReference type="ARBA" id="ARBA00004123"/>
    </source>
</evidence>